<feature type="compositionally biased region" description="Pro residues" evidence="1">
    <location>
        <begin position="550"/>
        <end position="561"/>
    </location>
</feature>
<gene>
    <name evidence="2" type="ORF">B0A48_15912</name>
</gene>
<feature type="region of interest" description="Disordered" evidence="1">
    <location>
        <begin position="303"/>
        <end position="331"/>
    </location>
</feature>
<feature type="compositionally biased region" description="Pro residues" evidence="1">
    <location>
        <begin position="863"/>
        <end position="872"/>
    </location>
</feature>
<feature type="compositionally biased region" description="Pro residues" evidence="1">
    <location>
        <begin position="806"/>
        <end position="817"/>
    </location>
</feature>
<dbReference type="InParanoid" id="A0A1V8SGH0"/>
<proteinExistence type="predicted"/>
<feature type="region of interest" description="Disordered" evidence="1">
    <location>
        <begin position="863"/>
        <end position="910"/>
    </location>
</feature>
<name>A0A1V8SGH0_9PEZI</name>
<dbReference type="STRING" id="1507870.A0A1V8SGH0"/>
<feature type="compositionally biased region" description="Polar residues" evidence="1">
    <location>
        <begin position="69"/>
        <end position="79"/>
    </location>
</feature>
<evidence type="ECO:0008006" key="4">
    <source>
        <dbReference type="Google" id="ProtNLM"/>
    </source>
</evidence>
<feature type="region of interest" description="Disordered" evidence="1">
    <location>
        <begin position="467"/>
        <end position="516"/>
    </location>
</feature>
<accession>A0A1V8SGH0</accession>
<protein>
    <recommendedName>
        <fullName evidence="4">PH domain-containing protein</fullName>
    </recommendedName>
</protein>
<evidence type="ECO:0000256" key="1">
    <source>
        <dbReference type="SAM" id="MobiDB-lite"/>
    </source>
</evidence>
<evidence type="ECO:0000313" key="3">
    <source>
        <dbReference type="Proteomes" id="UP000192596"/>
    </source>
</evidence>
<feature type="region of interest" description="Disordered" evidence="1">
    <location>
        <begin position="538"/>
        <end position="589"/>
    </location>
</feature>
<organism evidence="2 3">
    <name type="scientific">Cryoendolithus antarcticus</name>
    <dbReference type="NCBI Taxonomy" id="1507870"/>
    <lineage>
        <taxon>Eukaryota</taxon>
        <taxon>Fungi</taxon>
        <taxon>Dikarya</taxon>
        <taxon>Ascomycota</taxon>
        <taxon>Pezizomycotina</taxon>
        <taxon>Dothideomycetes</taxon>
        <taxon>Dothideomycetidae</taxon>
        <taxon>Cladosporiales</taxon>
        <taxon>Cladosporiaceae</taxon>
        <taxon>Cryoendolithus</taxon>
    </lineage>
</organism>
<feature type="region of interest" description="Disordered" evidence="1">
    <location>
        <begin position="347"/>
        <end position="397"/>
    </location>
</feature>
<evidence type="ECO:0000313" key="2">
    <source>
        <dbReference type="EMBL" id="OQN98080.1"/>
    </source>
</evidence>
<feature type="compositionally biased region" description="Polar residues" evidence="1">
    <location>
        <begin position="677"/>
        <end position="686"/>
    </location>
</feature>
<reference evidence="3" key="1">
    <citation type="submission" date="2017-03" db="EMBL/GenBank/DDBJ databases">
        <title>Genomes of endolithic fungi from Antarctica.</title>
        <authorList>
            <person name="Coleine C."/>
            <person name="Masonjones S."/>
            <person name="Stajich J.E."/>
        </authorList>
    </citation>
    <scope>NUCLEOTIDE SEQUENCE [LARGE SCALE GENOMIC DNA]</scope>
    <source>
        <strain evidence="3">CCFEE 5527</strain>
    </source>
</reference>
<feature type="compositionally biased region" description="Basic and acidic residues" evidence="1">
    <location>
        <begin position="355"/>
        <end position="379"/>
    </location>
</feature>
<feature type="region of interest" description="Disordered" evidence="1">
    <location>
        <begin position="417"/>
        <end position="444"/>
    </location>
</feature>
<feature type="compositionally biased region" description="Polar residues" evidence="1">
    <location>
        <begin position="1"/>
        <end position="22"/>
    </location>
</feature>
<feature type="compositionally biased region" description="Polar residues" evidence="1">
    <location>
        <begin position="317"/>
        <end position="327"/>
    </location>
</feature>
<feature type="region of interest" description="Disordered" evidence="1">
    <location>
        <begin position="1"/>
        <end position="79"/>
    </location>
</feature>
<feature type="compositionally biased region" description="Polar residues" evidence="1">
    <location>
        <begin position="432"/>
        <end position="444"/>
    </location>
</feature>
<sequence length="910" mass="97810">MEDPQQSNAPLPQRKTNMSLFSLFSRPKVQKQRGYAEPGLPPMSAPKSSNPSRLDLTETKPSLDALPPRSTSALSFRTTNTVATARRSKIYRSAQHEKCERVPVWDPPPLFQAYPQSFKHGVAEVSVADQGTVLAKSRVARGRLQVPNDHTARGGLDSDKAAETQRIGRGTKGSISGDLQRKIFVLVTAGHLLQYAEHGPSGRLPERILSLNESSAAFASDLVPGQHFVVQISQAVDKQGRPTAPSGSLFSRMGMRSATSRQTVSQMLLILPHAEEMGDWIRAMKNCIASLNGEQPMENNEAEIKSRAAVSTDARTRTSVSERNGSGESIPYFVRGGEVLEAHLRGRSISPMPPPKHDEFQVDCSPDRRRMSPDSERNPPDSVTAAPPPVDAQPHDNDVSEAEAFAAKLALGSSYVRPQTARRRRPSDAGSIASSIAPSQDQLRLNSLRSSVRISTTSYTTCMTSRTNSMTSDLAPHKQSSESAAGYRNLSSYASSHSSKRRSVLPATTPVPPTLHLQTAEPSALDLRVPSPMLHLTPDVSPVVGRSLSPGPPARAPPQPPHYNITSKQSLPDLPSHTHRAKHDSKLDVSPIAETGRPQSFVGDLPSPYLWSKTHPATKRASLLPSAAENRVQRINSAPALRNSIIQPRSGGFRLPLKVNPIIPEQASAIPAFTPETQAAQPQTHTLEAKIDPQSRSVSPLEAPPAPPPPDRHPARPRRVSLFPSPPSHPKAPSNTRPASLMSPTKRSSTQSPSPLTIATTTLKPLPTQLRILTPPIRSLKPSRSSTYLPSSRSSTYLPASRSVSPQPPEQPRPASPTDPYRSPISQTFTSPRSSIAGFWPVSALPPLDLGISIVGLGPPAPPPLTPLPLPPTIGGGSRPGSRPGSPMDMRRREASPALGRGSGLGIGLS</sequence>
<feature type="region of interest" description="Disordered" evidence="1">
    <location>
        <begin position="677"/>
        <end position="829"/>
    </location>
</feature>
<keyword evidence="3" id="KW-1185">Reference proteome</keyword>
<dbReference type="EMBL" id="NAJO01000048">
    <property type="protein sequence ID" value="OQN98080.1"/>
    <property type="molecule type" value="Genomic_DNA"/>
</dbReference>
<dbReference type="Proteomes" id="UP000192596">
    <property type="component" value="Unassembled WGS sequence"/>
</dbReference>
<comment type="caution">
    <text evidence="2">The sequence shown here is derived from an EMBL/GenBank/DDBJ whole genome shotgun (WGS) entry which is preliminary data.</text>
</comment>
<feature type="compositionally biased region" description="Basic and acidic residues" evidence="1">
    <location>
        <begin position="150"/>
        <end position="163"/>
    </location>
</feature>
<feature type="region of interest" description="Disordered" evidence="1">
    <location>
        <begin position="148"/>
        <end position="174"/>
    </location>
</feature>
<feature type="compositionally biased region" description="Low complexity" evidence="1">
    <location>
        <begin position="488"/>
        <end position="497"/>
    </location>
</feature>
<dbReference type="OrthoDB" id="1749473at2759"/>
<feature type="compositionally biased region" description="Polar residues" evidence="1">
    <location>
        <begin position="733"/>
        <end position="763"/>
    </location>
</feature>
<dbReference type="AlphaFoldDB" id="A0A1V8SGH0"/>
<feature type="compositionally biased region" description="Gly residues" evidence="1">
    <location>
        <begin position="901"/>
        <end position="910"/>
    </location>
</feature>
<feature type="compositionally biased region" description="Low complexity" evidence="1">
    <location>
        <begin position="782"/>
        <end position="805"/>
    </location>
</feature>